<comment type="similarity">
    <text evidence="8">Belongs to the TonB-dependent receptor family.</text>
</comment>
<dbReference type="InterPro" id="IPR012910">
    <property type="entry name" value="Plug_dom"/>
</dbReference>
<dbReference type="InterPro" id="IPR036942">
    <property type="entry name" value="Beta-barrel_TonB_sf"/>
</dbReference>
<comment type="subcellular location">
    <subcellularLocation>
        <location evidence="1 8">Cell outer membrane</location>
        <topology evidence="1 8">Multi-pass membrane protein</topology>
    </subcellularLocation>
</comment>
<dbReference type="PROSITE" id="PS52016">
    <property type="entry name" value="TONB_DEPENDENT_REC_3"/>
    <property type="match status" value="1"/>
</dbReference>
<evidence type="ECO:0000256" key="2">
    <source>
        <dbReference type="ARBA" id="ARBA00022448"/>
    </source>
</evidence>
<keyword evidence="5" id="KW-0732">Signal</keyword>
<keyword evidence="3 8" id="KW-1134">Transmembrane beta strand</keyword>
<dbReference type="PANTHER" id="PTHR30069:SF53">
    <property type="entry name" value="COLICIN I RECEPTOR-RELATED"/>
    <property type="match status" value="1"/>
</dbReference>
<dbReference type="SUPFAM" id="SSF56935">
    <property type="entry name" value="Porins"/>
    <property type="match status" value="1"/>
</dbReference>
<dbReference type="RefSeq" id="WP_081305286.1">
    <property type="nucleotide sequence ID" value="NZ_CP054003.1"/>
</dbReference>
<evidence type="ECO:0000313" key="11">
    <source>
        <dbReference type="Proteomes" id="UP000501467"/>
    </source>
</evidence>
<evidence type="ECO:0000256" key="5">
    <source>
        <dbReference type="ARBA" id="ARBA00022729"/>
    </source>
</evidence>
<dbReference type="NCBIfam" id="TIGR04056">
    <property type="entry name" value="OMP_RagA_SusC"/>
    <property type="match status" value="1"/>
</dbReference>
<dbReference type="InterPro" id="IPR037066">
    <property type="entry name" value="Plug_dom_sf"/>
</dbReference>
<protein>
    <submittedName>
        <fullName evidence="10">SusC/RagA family TonB-linked outer membrane protein</fullName>
    </submittedName>
</protein>
<feature type="domain" description="TonB-dependent receptor plug" evidence="9">
    <location>
        <begin position="51"/>
        <end position="179"/>
    </location>
</feature>
<evidence type="ECO:0000256" key="7">
    <source>
        <dbReference type="ARBA" id="ARBA00023237"/>
    </source>
</evidence>
<evidence type="ECO:0000259" key="9">
    <source>
        <dbReference type="Pfam" id="PF07715"/>
    </source>
</evidence>
<dbReference type="Gene3D" id="2.40.170.20">
    <property type="entry name" value="TonB-dependent receptor, beta-barrel domain"/>
    <property type="match status" value="1"/>
</dbReference>
<evidence type="ECO:0000313" key="10">
    <source>
        <dbReference type="EMBL" id="QKH87308.1"/>
    </source>
</evidence>
<dbReference type="InterPro" id="IPR023997">
    <property type="entry name" value="TonB-dep_OMP_SusC/RagA_CS"/>
</dbReference>
<dbReference type="AlphaFoldDB" id="A0AAP9SXZ8"/>
<dbReference type="NCBIfam" id="TIGR04057">
    <property type="entry name" value="SusC_RagA_signa"/>
    <property type="match status" value="1"/>
</dbReference>
<gene>
    <name evidence="10" type="ORF">FOC69_12605</name>
</gene>
<keyword evidence="2 8" id="KW-0813">Transport</keyword>
<name>A0AAP9SXZ8_BACFG</name>
<organism evidence="10 11">
    <name type="scientific">Bacteroides fragilis</name>
    <dbReference type="NCBI Taxonomy" id="817"/>
    <lineage>
        <taxon>Bacteria</taxon>
        <taxon>Pseudomonadati</taxon>
        <taxon>Bacteroidota</taxon>
        <taxon>Bacteroidia</taxon>
        <taxon>Bacteroidales</taxon>
        <taxon>Bacteroidaceae</taxon>
        <taxon>Bacteroides</taxon>
    </lineage>
</organism>
<dbReference type="Pfam" id="PF07715">
    <property type="entry name" value="Plug"/>
    <property type="match status" value="1"/>
</dbReference>
<evidence type="ECO:0000256" key="6">
    <source>
        <dbReference type="ARBA" id="ARBA00023136"/>
    </source>
</evidence>
<accession>A0AAP9SXZ8</accession>
<dbReference type="GO" id="GO:0044718">
    <property type="term" value="P:siderophore transmembrane transport"/>
    <property type="evidence" value="ECO:0007669"/>
    <property type="project" value="TreeGrafter"/>
</dbReference>
<dbReference type="FunFam" id="2.170.130.10:FF:000008">
    <property type="entry name" value="SusC/RagA family TonB-linked outer membrane protein"/>
    <property type="match status" value="1"/>
</dbReference>
<dbReference type="InterPro" id="IPR023996">
    <property type="entry name" value="TonB-dep_OMP_SusC/RagA"/>
</dbReference>
<evidence type="ECO:0000256" key="1">
    <source>
        <dbReference type="ARBA" id="ARBA00004571"/>
    </source>
</evidence>
<reference evidence="10 11" key="1">
    <citation type="submission" date="2020-05" db="EMBL/GenBank/DDBJ databases">
        <title>FDA dAtabase for Regulatory Grade micrObial Sequences (FDA-ARGOS): Supporting development and validation of Infectious Disease Dx tests.</title>
        <authorList>
            <person name="Bojja K."/>
            <person name="Kessler A."/>
            <person name="Tallon L."/>
            <person name="Sadzewicz L."/>
            <person name="Zhao X."/>
            <person name="Vavikolanu K."/>
            <person name="Mehta A."/>
            <person name="Aluvathingal J."/>
            <person name="Nadendla S."/>
            <person name="Myers T."/>
            <person name="Yan Y."/>
            <person name="Sichtig H."/>
        </authorList>
    </citation>
    <scope>NUCLEOTIDE SEQUENCE [LARGE SCALE GENOMIC DNA]</scope>
    <source>
        <strain evidence="10 11">FDAARGOS_763</strain>
    </source>
</reference>
<dbReference type="Proteomes" id="UP000501467">
    <property type="component" value="Chromosome"/>
</dbReference>
<keyword evidence="4 8" id="KW-0812">Transmembrane</keyword>
<proteinExistence type="inferred from homology"/>
<evidence type="ECO:0000256" key="4">
    <source>
        <dbReference type="ARBA" id="ARBA00022692"/>
    </source>
</evidence>
<sequence>MYYSSAKTLQISYIGMQTVEVAIKPVVKIILKSDTEILDEVVVTGYGTFKKSTFTGAASTMATEKLQDIPTMAVEDKLAGSIPGVQISSYSGAPGATTSVRIRGMGSMNAGNDPLYVIDGTPVQSGNISAFNTPNTGEGYNSTGTNVLATLNSNDIESITVIKDAAAASLYGSRAANGVIVITTKRGSTGKTQFNFRSDWGFSNIAVNYRPTLSGDDRRELIKFGLKNYYMDEEGMTAAQAEVALEDDIDTFAAKPVGGWTNWKDILFKNGSHQNYEISAQGGTEKTKFYTSLAYTKQEGITERSGLERMTGNANLSHETGRVRLEASTLFSRIHQNMTNEGTSFASPIMNAFWTASPSVVPYNEDGTFSSNFPLTNGANPVQTRTYNYDRNDITRSFNTLTATVTLWDELKLREKIAFDYTSSIESVWWDPRSMDGRSSNGVFQRYNRTLETLTTQTQLTYIKTFGQKHNLDALLGFETEDFTDIWVYTHGSQYPGYKNEIANAGETSSNSNRDKSRLTSFLGRVNYNFDNKYYAGVSYRRDGSSRLARNNRWGDFWSVSGSWRFMQESFMESIRNVITDGKLRLSYGVNGTQPSTYYSYMTNMYRAGQIYNGQSGMGIIGIGSPNLKWEKNKAFNLGLDVTLWERLSLTVDYYTRKTSDLLMNKRISYVPGYYDPISFAPTALQNVGSLENEGIEFSLSSTNLQTQDLIWTTTFNIGHNKNKLVKLDGIQTDEIDGALIHRVGEPYYSYYMFEYAGVDPKTGNEMYYKNNGTNETTTLTSEAQKVIVGHHDPKVEGGLTNFLKWKFIDLNLTLTYSLGGKAIDYATWLHDNGGTYTSYGAIPSYYKLEDMWKKEGDNAKLPKFKYGNSRVLSSRWLMPTDYLRLKNLSLGFSAPKNLLSKMGISKARVYFSANNLLTWKSKDLLVDPEMPVDGLCTFEMPALRTYTFGIEIGF</sequence>
<dbReference type="GO" id="GO:0009279">
    <property type="term" value="C:cell outer membrane"/>
    <property type="evidence" value="ECO:0007669"/>
    <property type="project" value="UniProtKB-SubCell"/>
</dbReference>
<evidence type="ECO:0000256" key="3">
    <source>
        <dbReference type="ARBA" id="ARBA00022452"/>
    </source>
</evidence>
<dbReference type="Gene3D" id="2.170.130.10">
    <property type="entry name" value="TonB-dependent receptor, plug domain"/>
    <property type="match status" value="1"/>
</dbReference>
<dbReference type="EMBL" id="CP054003">
    <property type="protein sequence ID" value="QKH87308.1"/>
    <property type="molecule type" value="Genomic_DNA"/>
</dbReference>
<keyword evidence="7 8" id="KW-0998">Cell outer membrane</keyword>
<keyword evidence="6 8" id="KW-0472">Membrane</keyword>
<evidence type="ECO:0000256" key="8">
    <source>
        <dbReference type="PROSITE-ProRule" id="PRU01360"/>
    </source>
</evidence>
<dbReference type="InterPro" id="IPR039426">
    <property type="entry name" value="TonB-dep_rcpt-like"/>
</dbReference>
<dbReference type="PANTHER" id="PTHR30069">
    <property type="entry name" value="TONB-DEPENDENT OUTER MEMBRANE RECEPTOR"/>
    <property type="match status" value="1"/>
</dbReference>
<dbReference type="GO" id="GO:0015344">
    <property type="term" value="F:siderophore uptake transmembrane transporter activity"/>
    <property type="evidence" value="ECO:0007669"/>
    <property type="project" value="TreeGrafter"/>
</dbReference>